<gene>
    <name evidence="3" type="ORF">EJ06DRAFT_244985</name>
</gene>
<proteinExistence type="predicted"/>
<feature type="compositionally biased region" description="Basic and acidic residues" evidence="1">
    <location>
        <begin position="1"/>
        <end position="14"/>
    </location>
</feature>
<accession>A0A6G1HJ99</accession>
<dbReference type="PANTHER" id="PTHR35394">
    <property type="entry name" value="DUF3176 DOMAIN-CONTAINING PROTEIN"/>
    <property type="match status" value="1"/>
</dbReference>
<keyword evidence="2" id="KW-1133">Transmembrane helix</keyword>
<dbReference type="EMBL" id="ML996708">
    <property type="protein sequence ID" value="KAF2396138.1"/>
    <property type="molecule type" value="Genomic_DNA"/>
</dbReference>
<evidence type="ECO:0000313" key="4">
    <source>
        <dbReference type="Proteomes" id="UP000799640"/>
    </source>
</evidence>
<keyword evidence="4" id="KW-1185">Reference proteome</keyword>
<dbReference type="PANTHER" id="PTHR35394:SF5">
    <property type="entry name" value="DUF3176 DOMAIN-CONTAINING PROTEIN"/>
    <property type="match status" value="1"/>
</dbReference>
<reference evidence="3" key="1">
    <citation type="journal article" date="2020" name="Stud. Mycol.">
        <title>101 Dothideomycetes genomes: a test case for predicting lifestyles and emergence of pathogens.</title>
        <authorList>
            <person name="Haridas S."/>
            <person name="Albert R."/>
            <person name="Binder M."/>
            <person name="Bloem J."/>
            <person name="Labutti K."/>
            <person name="Salamov A."/>
            <person name="Andreopoulos B."/>
            <person name="Baker S."/>
            <person name="Barry K."/>
            <person name="Bills G."/>
            <person name="Bluhm B."/>
            <person name="Cannon C."/>
            <person name="Castanera R."/>
            <person name="Culley D."/>
            <person name="Daum C."/>
            <person name="Ezra D."/>
            <person name="Gonzalez J."/>
            <person name="Henrissat B."/>
            <person name="Kuo A."/>
            <person name="Liang C."/>
            <person name="Lipzen A."/>
            <person name="Lutzoni F."/>
            <person name="Magnuson J."/>
            <person name="Mondo S."/>
            <person name="Nolan M."/>
            <person name="Ohm R."/>
            <person name="Pangilinan J."/>
            <person name="Park H.-J."/>
            <person name="Ramirez L."/>
            <person name="Alfaro M."/>
            <person name="Sun H."/>
            <person name="Tritt A."/>
            <person name="Yoshinaga Y."/>
            <person name="Zwiers L.-H."/>
            <person name="Turgeon B."/>
            <person name="Goodwin S."/>
            <person name="Spatafora J."/>
            <person name="Crous P."/>
            <person name="Grigoriev I."/>
        </authorList>
    </citation>
    <scope>NUCLEOTIDE SEQUENCE</scope>
    <source>
        <strain evidence="3">CBS 262.69</strain>
    </source>
</reference>
<evidence type="ECO:0000256" key="1">
    <source>
        <dbReference type="SAM" id="MobiDB-lite"/>
    </source>
</evidence>
<dbReference type="InterPro" id="IPR021514">
    <property type="entry name" value="DUF3176"/>
</dbReference>
<dbReference type="OrthoDB" id="5376804at2759"/>
<keyword evidence="2" id="KW-0812">Transmembrane</keyword>
<feature type="transmembrane region" description="Helical" evidence="2">
    <location>
        <begin position="97"/>
        <end position="121"/>
    </location>
</feature>
<dbReference type="AlphaFoldDB" id="A0A6G1HJ99"/>
<organism evidence="3 4">
    <name type="scientific">Trichodelitschia bisporula</name>
    <dbReference type="NCBI Taxonomy" id="703511"/>
    <lineage>
        <taxon>Eukaryota</taxon>
        <taxon>Fungi</taxon>
        <taxon>Dikarya</taxon>
        <taxon>Ascomycota</taxon>
        <taxon>Pezizomycotina</taxon>
        <taxon>Dothideomycetes</taxon>
        <taxon>Dothideomycetes incertae sedis</taxon>
        <taxon>Phaeotrichales</taxon>
        <taxon>Phaeotrichaceae</taxon>
        <taxon>Trichodelitschia</taxon>
    </lineage>
</organism>
<evidence type="ECO:0000313" key="3">
    <source>
        <dbReference type="EMBL" id="KAF2396138.1"/>
    </source>
</evidence>
<protein>
    <submittedName>
        <fullName evidence="3">Uncharacterized protein</fullName>
    </submittedName>
</protein>
<feature type="compositionally biased region" description="Polar residues" evidence="1">
    <location>
        <begin position="37"/>
        <end position="49"/>
    </location>
</feature>
<keyword evidence="2" id="KW-0472">Membrane</keyword>
<dbReference type="Pfam" id="PF11374">
    <property type="entry name" value="DUF3176"/>
    <property type="match status" value="1"/>
</dbReference>
<feature type="region of interest" description="Disordered" evidence="1">
    <location>
        <begin position="1"/>
        <end position="50"/>
    </location>
</feature>
<name>A0A6G1HJ99_9PEZI</name>
<sequence length="439" mass="46954">MERCRHGHAEHGEVRAGSPVSGLSEGEDNGTVHEQHQTSSRPLCPQTTPAALHSGNRAGDVFELRQFSVDLHPPAASATIESAPSVKSEKRTALQGWWLEGLSLLIAIALLSAISTILAVYNGKRQPSWRYSINLSTIIAVMSTLLRMCLSTAVEAAISQLKWYWHCDPRPLQHLSLFDAASRGPLGSLFLFFRLRSLSVAHLGGLITILSLAIGPFSQQALHSVNCQKPLSHLHPTIRIANSIPDTVDLETDYNLDSVGASAILDAIANSPLNTSSGYTSSAKGTAQVLDGCATGNCTFGNGNGVAYSTIGVCTQCIDATNLIEWVPAWAVSDAGNVTTKIPKLPNGLHIPVISGPNLSAPSIVVQFDDSLEWLPWLPTAPARLKAVSKGPSIIKWTMLTSTSVGCAGRSGGEWDCGYDLGPEDHTPILDFSRKRQSR</sequence>
<dbReference type="Proteomes" id="UP000799640">
    <property type="component" value="Unassembled WGS sequence"/>
</dbReference>
<evidence type="ECO:0000256" key="2">
    <source>
        <dbReference type="SAM" id="Phobius"/>
    </source>
</evidence>